<name>A0ABQ5KI78_9EUKA</name>
<dbReference type="InterPro" id="IPR011343">
    <property type="entry name" value="DeoC"/>
</dbReference>
<organism evidence="1 2">
    <name type="scientific">Aduncisulcus paluster</name>
    <dbReference type="NCBI Taxonomy" id="2918883"/>
    <lineage>
        <taxon>Eukaryota</taxon>
        <taxon>Metamonada</taxon>
        <taxon>Carpediemonas-like organisms</taxon>
        <taxon>Aduncisulcus</taxon>
    </lineage>
</organism>
<comment type="caution">
    <text evidence="1">The sequence shown here is derived from an EMBL/GenBank/DDBJ whole genome shotgun (WGS) entry which is preliminary data.</text>
</comment>
<protein>
    <submittedName>
        <fullName evidence="1">Multi-domain containing protein</fullName>
    </submittedName>
</protein>
<accession>A0ABQ5KI78</accession>
<feature type="non-terminal residue" evidence="1">
    <location>
        <position position="114"/>
    </location>
</feature>
<dbReference type="PANTHER" id="PTHR10889">
    <property type="entry name" value="DEOXYRIBOSE-PHOSPHATE ALDOLASE"/>
    <property type="match status" value="1"/>
</dbReference>
<dbReference type="Proteomes" id="UP001057375">
    <property type="component" value="Unassembled WGS sequence"/>
</dbReference>
<evidence type="ECO:0000313" key="2">
    <source>
        <dbReference type="Proteomes" id="UP001057375"/>
    </source>
</evidence>
<gene>
    <name evidence="1" type="ORF">ADUPG1_001610</name>
</gene>
<reference evidence="1" key="1">
    <citation type="submission" date="2022-03" db="EMBL/GenBank/DDBJ databases">
        <title>Draft genome sequence of Aduncisulcus paluster, a free-living microaerophilic Fornicata.</title>
        <authorList>
            <person name="Yuyama I."/>
            <person name="Kume K."/>
            <person name="Tamura T."/>
            <person name="Inagaki Y."/>
            <person name="Hashimoto T."/>
        </authorList>
    </citation>
    <scope>NUCLEOTIDE SEQUENCE</scope>
    <source>
        <strain evidence="1">NY0171</strain>
    </source>
</reference>
<dbReference type="Gene3D" id="3.20.20.70">
    <property type="entry name" value="Aldolase class I"/>
    <property type="match status" value="2"/>
</dbReference>
<dbReference type="EMBL" id="BQXS01001448">
    <property type="protein sequence ID" value="GKT30640.1"/>
    <property type="molecule type" value="Genomic_DNA"/>
</dbReference>
<dbReference type="SUPFAM" id="SSF51569">
    <property type="entry name" value="Aldolase"/>
    <property type="match status" value="1"/>
</dbReference>
<dbReference type="PANTHER" id="PTHR10889:SF1">
    <property type="entry name" value="DEOXYRIBOSE-PHOSPHATE ALDOLASE"/>
    <property type="match status" value="1"/>
</dbReference>
<sequence length="114" mass="11925">MCREAVQYDFASVCVHPSHIARATEFLVGEKPIVCSVIGFPSGSTLSEVKMLEAMQGAGGVPVKAIIETGLLDDEQKKIACDLAVTAGASFVKTCTGFAPGCACAEDIKLMRSV</sequence>
<evidence type="ECO:0000313" key="1">
    <source>
        <dbReference type="EMBL" id="GKT30640.1"/>
    </source>
</evidence>
<dbReference type="InterPro" id="IPR013785">
    <property type="entry name" value="Aldolase_TIM"/>
</dbReference>
<keyword evidence="2" id="KW-1185">Reference proteome</keyword>
<proteinExistence type="predicted"/>